<keyword evidence="5" id="KW-0804">Transcription</keyword>
<dbReference type="InterPro" id="IPR007219">
    <property type="entry name" value="XnlR_reg_dom"/>
</dbReference>
<evidence type="ECO:0000256" key="2">
    <source>
        <dbReference type="ARBA" id="ARBA00022723"/>
    </source>
</evidence>
<evidence type="ECO:0000256" key="4">
    <source>
        <dbReference type="ARBA" id="ARBA00023125"/>
    </source>
</evidence>
<evidence type="ECO:0000313" key="10">
    <source>
        <dbReference type="EMBL" id="KAE8133689.1"/>
    </source>
</evidence>
<evidence type="ECO:0000256" key="6">
    <source>
        <dbReference type="ARBA" id="ARBA00023242"/>
    </source>
</evidence>
<evidence type="ECO:0000259" key="9">
    <source>
        <dbReference type="PROSITE" id="PS50048"/>
    </source>
</evidence>
<gene>
    <name evidence="10" type="ORF">BDV38DRAFT_257661</name>
</gene>
<proteinExistence type="predicted"/>
<accession>A0A5N6SIG6</accession>
<dbReference type="OrthoDB" id="103819at2759"/>
<keyword evidence="3" id="KW-0805">Transcription regulation</keyword>
<feature type="coiled-coil region" evidence="7">
    <location>
        <begin position="66"/>
        <end position="93"/>
    </location>
</feature>
<organism evidence="10 11">
    <name type="scientific">Aspergillus pseudotamarii</name>
    <dbReference type="NCBI Taxonomy" id="132259"/>
    <lineage>
        <taxon>Eukaryota</taxon>
        <taxon>Fungi</taxon>
        <taxon>Dikarya</taxon>
        <taxon>Ascomycota</taxon>
        <taxon>Pezizomycotina</taxon>
        <taxon>Eurotiomycetes</taxon>
        <taxon>Eurotiomycetidae</taxon>
        <taxon>Eurotiales</taxon>
        <taxon>Aspergillaceae</taxon>
        <taxon>Aspergillus</taxon>
        <taxon>Aspergillus subgen. Circumdati</taxon>
    </lineage>
</organism>
<dbReference type="SMART" id="SM00906">
    <property type="entry name" value="Fungal_trans"/>
    <property type="match status" value="1"/>
</dbReference>
<comment type="subcellular location">
    <subcellularLocation>
        <location evidence="1">Nucleus</location>
    </subcellularLocation>
</comment>
<dbReference type="GO" id="GO:0005634">
    <property type="term" value="C:nucleus"/>
    <property type="evidence" value="ECO:0007669"/>
    <property type="project" value="UniProtKB-SubCell"/>
</dbReference>
<keyword evidence="2" id="KW-0479">Metal-binding</keyword>
<dbReference type="Pfam" id="PF04082">
    <property type="entry name" value="Fungal_trans"/>
    <property type="match status" value="1"/>
</dbReference>
<dbReference type="GeneID" id="43639846"/>
<dbReference type="GO" id="GO:0009893">
    <property type="term" value="P:positive regulation of metabolic process"/>
    <property type="evidence" value="ECO:0007669"/>
    <property type="project" value="UniProtKB-ARBA"/>
</dbReference>
<feature type="domain" description="Zn(2)-C6 fungal-type" evidence="9">
    <location>
        <begin position="17"/>
        <end position="47"/>
    </location>
</feature>
<sequence length="705" mass="78851">MEASGSLGASQRFARYACDYCRQKKLKCSRELPKCNTCKPWPGSCHYSRDMLSSSRLSIDRVPEAHSDIEARLRQLEVTVQRLTNSVDRALQITLSAPPRSTDTERLTGHRRSVANAESSSNSDLYIGPSHSFSFLQKIAANIDAIPRSSCYSTHQSAYSERQYLSSRLATQPVNQTGMEDTTRFYVPSRPVGYRLISKFWELAEVGEPFFSAPTDEAVRQVVFEPHNVREKAWVVYFNYLLLSDISAGDGDSKETATLRHNVQLALNDSPIFLEPREVNVQALTLLAMHGEDYATPNLSWMLLGHACRQAEALGLHASSRHSSKLGQKRLSLFWLLFVMDKSCSLAFGRPALLPAAVYQNVPFPDDDILLRFHLDDSEGNGAKVSQFGVQLFKRSMELSKLIGLLLDVLATGDSSLARRDIRSNLDEWYQGTNQILTDTMHAESASASACDLREMGLGINSMKFHYLHILVILLKGDESNLALRLSSARDAISILSSIVSNWSSVYNGVVWQLLYYPFTPFFVIFENIIYHTCWTPAVEQDLQLLSTTVSYYAEMRSQMRLLATVCARLQRVAATFLQLARAQVRQHADAQTPDNMVISTDSHSISHSGNHDGQVMNNISSIRSGDIETLPDVGIGEPDVASYLEWLPADLILTCPLADVERQKLNSSDSGAGDRAIPRNVSREPFDNVFDWFSWDAYDSDLEA</sequence>
<dbReference type="GO" id="GO:0006351">
    <property type="term" value="P:DNA-templated transcription"/>
    <property type="evidence" value="ECO:0007669"/>
    <property type="project" value="InterPro"/>
</dbReference>
<dbReference type="InterPro" id="IPR036864">
    <property type="entry name" value="Zn2-C6_fun-type_DNA-bd_sf"/>
</dbReference>
<keyword evidence="4" id="KW-0238">DNA-binding</keyword>
<dbReference type="RefSeq" id="XP_031909752.1">
    <property type="nucleotide sequence ID" value="XM_032055636.1"/>
</dbReference>
<dbReference type="GO" id="GO:0003677">
    <property type="term" value="F:DNA binding"/>
    <property type="evidence" value="ECO:0007669"/>
    <property type="project" value="UniProtKB-KW"/>
</dbReference>
<dbReference type="Gene3D" id="4.10.240.10">
    <property type="entry name" value="Zn(2)-C6 fungal-type DNA-binding domain"/>
    <property type="match status" value="1"/>
</dbReference>
<dbReference type="SMART" id="SM00066">
    <property type="entry name" value="GAL4"/>
    <property type="match status" value="1"/>
</dbReference>
<dbReference type="Pfam" id="PF00172">
    <property type="entry name" value="Zn_clus"/>
    <property type="match status" value="1"/>
</dbReference>
<evidence type="ECO:0000256" key="7">
    <source>
        <dbReference type="SAM" id="Coils"/>
    </source>
</evidence>
<evidence type="ECO:0000256" key="1">
    <source>
        <dbReference type="ARBA" id="ARBA00004123"/>
    </source>
</evidence>
<keyword evidence="7" id="KW-0175">Coiled coil</keyword>
<dbReference type="PANTHER" id="PTHR46910:SF37">
    <property type="entry name" value="ZN(II)2CYS6 TRANSCRIPTION FACTOR (EUROFUNG)"/>
    <property type="match status" value="1"/>
</dbReference>
<keyword evidence="6" id="KW-0539">Nucleus</keyword>
<dbReference type="GO" id="GO:0000981">
    <property type="term" value="F:DNA-binding transcription factor activity, RNA polymerase II-specific"/>
    <property type="evidence" value="ECO:0007669"/>
    <property type="project" value="InterPro"/>
</dbReference>
<feature type="region of interest" description="Disordered" evidence="8">
    <location>
        <begin position="98"/>
        <end position="122"/>
    </location>
</feature>
<dbReference type="SUPFAM" id="SSF57701">
    <property type="entry name" value="Zn2/Cys6 DNA-binding domain"/>
    <property type="match status" value="1"/>
</dbReference>
<dbReference type="CDD" id="cd12148">
    <property type="entry name" value="fungal_TF_MHR"/>
    <property type="match status" value="1"/>
</dbReference>
<dbReference type="PROSITE" id="PS50048">
    <property type="entry name" value="ZN2_CY6_FUNGAL_2"/>
    <property type="match status" value="1"/>
</dbReference>
<evidence type="ECO:0000256" key="5">
    <source>
        <dbReference type="ARBA" id="ARBA00023163"/>
    </source>
</evidence>
<dbReference type="GO" id="GO:0008270">
    <property type="term" value="F:zinc ion binding"/>
    <property type="evidence" value="ECO:0007669"/>
    <property type="project" value="InterPro"/>
</dbReference>
<evidence type="ECO:0000313" key="11">
    <source>
        <dbReference type="Proteomes" id="UP000325672"/>
    </source>
</evidence>
<protein>
    <recommendedName>
        <fullName evidence="9">Zn(2)-C6 fungal-type domain-containing protein</fullName>
    </recommendedName>
</protein>
<dbReference type="CDD" id="cd00067">
    <property type="entry name" value="GAL4"/>
    <property type="match status" value="1"/>
</dbReference>
<dbReference type="AlphaFoldDB" id="A0A5N6SIG6"/>
<dbReference type="InterPro" id="IPR001138">
    <property type="entry name" value="Zn2Cys6_DnaBD"/>
</dbReference>
<keyword evidence="11" id="KW-1185">Reference proteome</keyword>
<evidence type="ECO:0000256" key="3">
    <source>
        <dbReference type="ARBA" id="ARBA00023015"/>
    </source>
</evidence>
<evidence type="ECO:0000256" key="8">
    <source>
        <dbReference type="SAM" id="MobiDB-lite"/>
    </source>
</evidence>
<dbReference type="EMBL" id="ML743613">
    <property type="protein sequence ID" value="KAE8133689.1"/>
    <property type="molecule type" value="Genomic_DNA"/>
</dbReference>
<dbReference type="InterPro" id="IPR050987">
    <property type="entry name" value="AtrR-like"/>
</dbReference>
<reference evidence="10 11" key="1">
    <citation type="submission" date="2019-04" db="EMBL/GenBank/DDBJ databases">
        <title>Friends and foes A comparative genomics study of 23 Aspergillus species from section Flavi.</title>
        <authorList>
            <consortium name="DOE Joint Genome Institute"/>
            <person name="Kjaerbolling I."/>
            <person name="Vesth T."/>
            <person name="Frisvad J.C."/>
            <person name="Nybo J.L."/>
            <person name="Theobald S."/>
            <person name="Kildgaard S."/>
            <person name="Isbrandt T."/>
            <person name="Kuo A."/>
            <person name="Sato A."/>
            <person name="Lyhne E.K."/>
            <person name="Kogle M.E."/>
            <person name="Wiebenga A."/>
            <person name="Kun R.S."/>
            <person name="Lubbers R.J."/>
            <person name="Makela M.R."/>
            <person name="Barry K."/>
            <person name="Chovatia M."/>
            <person name="Clum A."/>
            <person name="Daum C."/>
            <person name="Haridas S."/>
            <person name="He G."/>
            <person name="LaButti K."/>
            <person name="Lipzen A."/>
            <person name="Mondo S."/>
            <person name="Riley R."/>
            <person name="Salamov A."/>
            <person name="Simmons B.A."/>
            <person name="Magnuson J.K."/>
            <person name="Henrissat B."/>
            <person name="Mortensen U.H."/>
            <person name="Larsen T.O."/>
            <person name="Devries R.P."/>
            <person name="Grigoriev I.V."/>
            <person name="Machida M."/>
            <person name="Baker S.E."/>
            <person name="Andersen M.R."/>
        </authorList>
    </citation>
    <scope>NUCLEOTIDE SEQUENCE [LARGE SCALE GENOMIC DNA]</scope>
    <source>
        <strain evidence="10 11">CBS 117625</strain>
    </source>
</reference>
<dbReference type="Proteomes" id="UP000325672">
    <property type="component" value="Unassembled WGS sequence"/>
</dbReference>
<dbReference type="PANTHER" id="PTHR46910">
    <property type="entry name" value="TRANSCRIPTION FACTOR PDR1"/>
    <property type="match status" value="1"/>
</dbReference>
<name>A0A5N6SIG6_ASPPS</name>